<protein>
    <submittedName>
        <fullName evidence="1">Gag-protease polyprotein</fullName>
    </submittedName>
</protein>
<dbReference type="GO" id="GO:0006508">
    <property type="term" value="P:proteolysis"/>
    <property type="evidence" value="ECO:0007669"/>
    <property type="project" value="UniProtKB-KW"/>
</dbReference>
<sequence length="372" mass="42245">GTVSKPPLLTGPDNYDYWKSRMTAFLKSIDSRTWKAIVTGWETPFVLDKDGNKTAEVKPEKDWSKDEDELSLGNSKALNAIFNGVDMNMFRLVKWCTVAKDAWEILRKAHEGTNKVKLSKLQMLSTNFENLCMKEEETIHDFHMNVLEFANSFDALGETISDEKLVSKILRSLPKRFDMKVTTIEETQDLATIQVDELIGSLQTYELGINQRKEKKNKSLAFSSNTGEEEGLGDLESDESLSEAMCHECEGYGHIKAECPTFLKRQKKSLAVSWSDEDDSEEETENESAKLVNALTGVCESDAESCDEASYKELVVTYKDLFNRSNEVCKTLEKQKKINCQLQAEKNDYLAKIGDLNKEIEKLNVDLEHARK</sequence>
<dbReference type="PANTHER" id="PTHR35317:SF35">
    <property type="entry name" value="DUF4219 DOMAIN-CONTAINING PROTEIN"/>
    <property type="match status" value="1"/>
</dbReference>
<name>A0A392N3N1_9FABA</name>
<dbReference type="SUPFAM" id="SSF57756">
    <property type="entry name" value="Retrovirus zinc finger-like domains"/>
    <property type="match status" value="1"/>
</dbReference>
<keyword evidence="2" id="KW-1185">Reference proteome</keyword>
<dbReference type="Proteomes" id="UP000265520">
    <property type="component" value="Unassembled WGS sequence"/>
</dbReference>
<dbReference type="GO" id="GO:0003676">
    <property type="term" value="F:nucleic acid binding"/>
    <property type="evidence" value="ECO:0007669"/>
    <property type="project" value="InterPro"/>
</dbReference>
<organism evidence="1 2">
    <name type="scientific">Trifolium medium</name>
    <dbReference type="NCBI Taxonomy" id="97028"/>
    <lineage>
        <taxon>Eukaryota</taxon>
        <taxon>Viridiplantae</taxon>
        <taxon>Streptophyta</taxon>
        <taxon>Embryophyta</taxon>
        <taxon>Tracheophyta</taxon>
        <taxon>Spermatophyta</taxon>
        <taxon>Magnoliopsida</taxon>
        <taxon>eudicotyledons</taxon>
        <taxon>Gunneridae</taxon>
        <taxon>Pentapetalae</taxon>
        <taxon>rosids</taxon>
        <taxon>fabids</taxon>
        <taxon>Fabales</taxon>
        <taxon>Fabaceae</taxon>
        <taxon>Papilionoideae</taxon>
        <taxon>50 kb inversion clade</taxon>
        <taxon>NPAAA clade</taxon>
        <taxon>Hologalegina</taxon>
        <taxon>IRL clade</taxon>
        <taxon>Trifolieae</taxon>
        <taxon>Trifolium</taxon>
    </lineage>
</organism>
<keyword evidence="1" id="KW-0645">Protease</keyword>
<evidence type="ECO:0000313" key="2">
    <source>
        <dbReference type="Proteomes" id="UP000265520"/>
    </source>
</evidence>
<evidence type="ECO:0000313" key="1">
    <source>
        <dbReference type="EMBL" id="MCH94417.1"/>
    </source>
</evidence>
<dbReference type="GO" id="GO:0008270">
    <property type="term" value="F:zinc ion binding"/>
    <property type="evidence" value="ECO:0007669"/>
    <property type="project" value="InterPro"/>
</dbReference>
<reference evidence="1 2" key="1">
    <citation type="journal article" date="2018" name="Front. Plant Sci.">
        <title>Red Clover (Trifolium pratense) and Zigzag Clover (T. medium) - A Picture of Genomic Similarities and Differences.</title>
        <authorList>
            <person name="Dluhosova J."/>
            <person name="Istvanek J."/>
            <person name="Nedelnik J."/>
            <person name="Repkova J."/>
        </authorList>
    </citation>
    <scope>NUCLEOTIDE SEQUENCE [LARGE SCALE GENOMIC DNA]</scope>
    <source>
        <strain evidence="2">cv. 10/8</strain>
        <tissue evidence="1">Leaf</tissue>
    </source>
</reference>
<comment type="caution">
    <text evidence="1">The sequence shown here is derived from an EMBL/GenBank/DDBJ whole genome shotgun (WGS) entry which is preliminary data.</text>
</comment>
<gene>
    <name evidence="1" type="ORF">A2U01_0015377</name>
</gene>
<dbReference type="InterPro" id="IPR036875">
    <property type="entry name" value="Znf_CCHC_sf"/>
</dbReference>
<feature type="non-terminal residue" evidence="1">
    <location>
        <position position="1"/>
    </location>
</feature>
<keyword evidence="1" id="KW-0378">Hydrolase</keyword>
<dbReference type="Pfam" id="PF14223">
    <property type="entry name" value="Retrotran_gag_2"/>
    <property type="match status" value="1"/>
</dbReference>
<dbReference type="GO" id="GO:0008233">
    <property type="term" value="F:peptidase activity"/>
    <property type="evidence" value="ECO:0007669"/>
    <property type="project" value="UniProtKB-KW"/>
</dbReference>
<accession>A0A392N3N1</accession>
<dbReference type="AlphaFoldDB" id="A0A392N3N1"/>
<dbReference type="PANTHER" id="PTHR35317">
    <property type="entry name" value="OS04G0629600 PROTEIN"/>
    <property type="match status" value="1"/>
</dbReference>
<proteinExistence type="predicted"/>
<dbReference type="EMBL" id="LXQA010027279">
    <property type="protein sequence ID" value="MCH94417.1"/>
    <property type="molecule type" value="Genomic_DNA"/>
</dbReference>